<keyword evidence="2" id="KW-0805">Transcription regulation</keyword>
<dbReference type="Pfam" id="PF03466">
    <property type="entry name" value="LysR_substrate"/>
    <property type="match status" value="1"/>
</dbReference>
<dbReference type="PANTHER" id="PTHR30537">
    <property type="entry name" value="HTH-TYPE TRANSCRIPTIONAL REGULATOR"/>
    <property type="match status" value="1"/>
</dbReference>
<proteinExistence type="inferred from homology"/>
<dbReference type="InterPro" id="IPR000847">
    <property type="entry name" value="LysR_HTH_N"/>
</dbReference>
<dbReference type="EMBL" id="FTOT01000010">
    <property type="protein sequence ID" value="SIT21639.1"/>
    <property type="molecule type" value="Genomic_DNA"/>
</dbReference>
<comment type="similarity">
    <text evidence="1">Belongs to the LysR transcriptional regulatory family.</text>
</comment>
<evidence type="ECO:0000313" key="7">
    <source>
        <dbReference type="Proteomes" id="UP000186141"/>
    </source>
</evidence>
<dbReference type="OrthoDB" id="9813056at2"/>
<organism evidence="6 7">
    <name type="scientific">Gemmobacter megaterium</name>
    <dbReference type="NCBI Taxonomy" id="1086013"/>
    <lineage>
        <taxon>Bacteria</taxon>
        <taxon>Pseudomonadati</taxon>
        <taxon>Pseudomonadota</taxon>
        <taxon>Alphaproteobacteria</taxon>
        <taxon>Rhodobacterales</taxon>
        <taxon>Paracoccaceae</taxon>
        <taxon>Gemmobacter</taxon>
    </lineage>
</organism>
<dbReference type="Gene3D" id="1.10.10.10">
    <property type="entry name" value="Winged helix-like DNA-binding domain superfamily/Winged helix DNA-binding domain"/>
    <property type="match status" value="1"/>
</dbReference>
<sequence length="324" mass="34999">MPAPPDPTDLMLFALVVTAGGFSEATKHSGIPKSTLSRRIGALEARLGEKVLQRTTRRIVLTEMGQRILGAAEQIAHEAERVAEVAEHRQLTPSGRLRVSAPADLAGIVLGPMLAAFATAWPEVQLDLDLSPRYVDVIAESFDLAIRVGEGDTSQQLTARHLTNLDLGIYAAPGYLDRCGQPSRAQDLAEFHLLALTSAGAAQPWALDRQGQGITIDMAGRRVGANSYDMLRRLALMGAGIAVLPVLFAQEPEHQGALVRLLPHWALKPVTVRAVFPSRRLMPQKTRVFLDALLHHLRPGRPADPALIAAYSLMTGGPQRNGLL</sequence>
<dbReference type="SUPFAM" id="SSF46785">
    <property type="entry name" value="Winged helix' DNA-binding domain"/>
    <property type="match status" value="1"/>
</dbReference>
<dbReference type="GO" id="GO:0003677">
    <property type="term" value="F:DNA binding"/>
    <property type="evidence" value="ECO:0007669"/>
    <property type="project" value="UniProtKB-KW"/>
</dbReference>
<dbReference type="PROSITE" id="PS50931">
    <property type="entry name" value="HTH_LYSR"/>
    <property type="match status" value="1"/>
</dbReference>
<keyword evidence="3" id="KW-0238">DNA-binding</keyword>
<protein>
    <submittedName>
        <fullName evidence="6">Transcriptional regulator, LysR family</fullName>
    </submittedName>
</protein>
<dbReference type="RefSeq" id="WP_076533835.1">
    <property type="nucleotide sequence ID" value="NZ_BMEH01000010.1"/>
</dbReference>
<evidence type="ECO:0000256" key="1">
    <source>
        <dbReference type="ARBA" id="ARBA00009437"/>
    </source>
</evidence>
<evidence type="ECO:0000256" key="2">
    <source>
        <dbReference type="ARBA" id="ARBA00023015"/>
    </source>
</evidence>
<keyword evidence="7" id="KW-1185">Reference proteome</keyword>
<feature type="domain" description="HTH lysR-type" evidence="5">
    <location>
        <begin position="5"/>
        <end position="62"/>
    </location>
</feature>
<reference evidence="6 7" key="1">
    <citation type="submission" date="2017-01" db="EMBL/GenBank/DDBJ databases">
        <authorList>
            <person name="Mah S.A."/>
            <person name="Swanson W.J."/>
            <person name="Moy G.W."/>
            <person name="Vacquier V.D."/>
        </authorList>
    </citation>
    <scope>NUCLEOTIDE SEQUENCE [LARGE SCALE GENOMIC DNA]</scope>
    <source>
        <strain evidence="6 7">DSM 26375</strain>
    </source>
</reference>
<evidence type="ECO:0000259" key="5">
    <source>
        <dbReference type="PROSITE" id="PS50931"/>
    </source>
</evidence>
<evidence type="ECO:0000256" key="4">
    <source>
        <dbReference type="ARBA" id="ARBA00023163"/>
    </source>
</evidence>
<dbReference type="InterPro" id="IPR005119">
    <property type="entry name" value="LysR_subst-bd"/>
</dbReference>
<dbReference type="InterPro" id="IPR058163">
    <property type="entry name" value="LysR-type_TF_proteobact-type"/>
</dbReference>
<dbReference type="Proteomes" id="UP000186141">
    <property type="component" value="Unassembled WGS sequence"/>
</dbReference>
<dbReference type="AlphaFoldDB" id="A0A1N7QFS5"/>
<dbReference type="InterPro" id="IPR036388">
    <property type="entry name" value="WH-like_DNA-bd_sf"/>
</dbReference>
<dbReference type="GO" id="GO:0003700">
    <property type="term" value="F:DNA-binding transcription factor activity"/>
    <property type="evidence" value="ECO:0007669"/>
    <property type="project" value="InterPro"/>
</dbReference>
<dbReference type="InterPro" id="IPR036390">
    <property type="entry name" value="WH_DNA-bd_sf"/>
</dbReference>
<evidence type="ECO:0000256" key="3">
    <source>
        <dbReference type="ARBA" id="ARBA00023125"/>
    </source>
</evidence>
<dbReference type="Gene3D" id="3.40.190.290">
    <property type="match status" value="1"/>
</dbReference>
<dbReference type="CDD" id="cd08422">
    <property type="entry name" value="PBP2_CrgA_like"/>
    <property type="match status" value="1"/>
</dbReference>
<dbReference type="Pfam" id="PF00126">
    <property type="entry name" value="HTH_1"/>
    <property type="match status" value="1"/>
</dbReference>
<name>A0A1N7QFS5_9RHOB</name>
<dbReference type="SUPFAM" id="SSF53850">
    <property type="entry name" value="Periplasmic binding protein-like II"/>
    <property type="match status" value="1"/>
</dbReference>
<accession>A0A1N7QFS5</accession>
<evidence type="ECO:0000313" key="6">
    <source>
        <dbReference type="EMBL" id="SIT21639.1"/>
    </source>
</evidence>
<gene>
    <name evidence="6" type="ORF">SAMN05421774_11042</name>
</gene>
<keyword evidence="4" id="KW-0804">Transcription</keyword>
<dbReference type="STRING" id="1086013.SAMN05421774_11042"/>
<dbReference type="PANTHER" id="PTHR30537:SF5">
    <property type="entry name" value="HTH-TYPE TRANSCRIPTIONAL ACTIVATOR TTDR-RELATED"/>
    <property type="match status" value="1"/>
</dbReference>